<evidence type="ECO:0000313" key="2">
    <source>
        <dbReference type="Proteomes" id="UP000198561"/>
    </source>
</evidence>
<sequence length="156" mass="16952">MNIQLILLTLILTATTTTSCIHKNNSEHTTGAVNAVQKQKIEQIQLTEVTRGFSKKLVFTPSAKTINTNEETVSSKISPAEWSTVHKLAEAIDLSKISGLQSPTTGRSSDRALASTIIITSHGTEYTSATFDSGYPPKELEALYKAIISSDKTKNR</sequence>
<dbReference type="EMBL" id="FNWQ01000001">
    <property type="protein sequence ID" value="SEH30642.1"/>
    <property type="molecule type" value="Genomic_DNA"/>
</dbReference>
<dbReference type="Proteomes" id="UP000198561">
    <property type="component" value="Unassembled WGS sequence"/>
</dbReference>
<dbReference type="AlphaFoldDB" id="A0A1H6H5S9"/>
<name>A0A1H6H5S9_CHRCI</name>
<proteinExistence type="predicted"/>
<dbReference type="RefSeq" id="WP_089690562.1">
    <property type="nucleotide sequence ID" value="NZ_FNWQ01000001.1"/>
</dbReference>
<evidence type="ECO:0000313" key="1">
    <source>
        <dbReference type="EMBL" id="SEH30642.1"/>
    </source>
</evidence>
<accession>A0A1H6H5S9</accession>
<organism evidence="1 2">
    <name type="scientific">Chryseobacterium culicis</name>
    <dbReference type="NCBI Taxonomy" id="680127"/>
    <lineage>
        <taxon>Bacteria</taxon>
        <taxon>Pseudomonadati</taxon>
        <taxon>Bacteroidota</taxon>
        <taxon>Flavobacteriia</taxon>
        <taxon>Flavobacteriales</taxon>
        <taxon>Weeksellaceae</taxon>
        <taxon>Chryseobacterium group</taxon>
        <taxon>Chryseobacterium</taxon>
    </lineage>
</organism>
<gene>
    <name evidence="1" type="ORF">SAMN05421593_1434</name>
</gene>
<dbReference type="STRING" id="680127.SAMN05421593_1434"/>
<dbReference type="OrthoDB" id="1446480at2"/>
<reference evidence="1 2" key="1">
    <citation type="submission" date="2016-10" db="EMBL/GenBank/DDBJ databases">
        <authorList>
            <person name="de Groot N.N."/>
        </authorList>
    </citation>
    <scope>NUCLEOTIDE SEQUENCE [LARGE SCALE GENOMIC DNA]</scope>
    <source>
        <strain evidence="1 2">DSM 23031</strain>
    </source>
</reference>
<protein>
    <submittedName>
        <fullName evidence="1">Uncharacterized protein</fullName>
    </submittedName>
</protein>